<dbReference type="PANTHER" id="PTHR46889:SF4">
    <property type="entry name" value="TRANSPOSASE INSO FOR INSERTION SEQUENCE ELEMENT IS911B-RELATED"/>
    <property type="match status" value="1"/>
</dbReference>
<sequence length="292" mass="34310">MIDPKRARLPIIRQCTLLQLNRSGVYYRPVPQSEDNLELMRLIDAQFLETPYYGSRQMTWHLRRLGHEVGRKRVRRLMAIMGLRAIYQKPRTTVPHPEHRKYPYLLRNLVINRPDQVWCSDITYIPMKRGFLYLVAIMDWFTRKVLSWRLSNTMDVEFCIEALQDALMRYGAPDIFNTDQGSQFTTPRFTGILEERQIRISMDGRGRWLDNVFIERLWRSLKYECVYLHAFETGSELRAGLGRWIAHYNERRPHTALAGRTPDEAYHDVPTPSGPGLTPDQMANSNAVRRAA</sequence>
<name>A0A1D8QXP8_9PROT</name>
<feature type="domain" description="Integrase catalytic" evidence="2">
    <location>
        <begin position="110"/>
        <end position="270"/>
    </location>
</feature>
<accession>A0A1D8QXP8</accession>
<evidence type="ECO:0000256" key="1">
    <source>
        <dbReference type="SAM" id="MobiDB-lite"/>
    </source>
</evidence>
<feature type="region of interest" description="Disordered" evidence="1">
    <location>
        <begin position="258"/>
        <end position="292"/>
    </location>
</feature>
<proteinExistence type="predicted"/>
<feature type="compositionally biased region" description="Polar residues" evidence="1">
    <location>
        <begin position="281"/>
        <end position="292"/>
    </location>
</feature>
<dbReference type="SUPFAM" id="SSF53098">
    <property type="entry name" value="Ribonuclease H-like"/>
    <property type="match status" value="1"/>
</dbReference>
<dbReference type="InterPro" id="IPR001584">
    <property type="entry name" value="Integrase_cat-core"/>
</dbReference>
<dbReference type="PROSITE" id="PS50994">
    <property type="entry name" value="INTEGRASE"/>
    <property type="match status" value="1"/>
</dbReference>
<dbReference type="KEGG" id="aasc:A4S02_10460"/>
<dbReference type="Proteomes" id="UP000175973">
    <property type="component" value="Chromosome"/>
</dbReference>
<dbReference type="InterPro" id="IPR025948">
    <property type="entry name" value="HTH-like_dom"/>
</dbReference>
<dbReference type="PANTHER" id="PTHR46889">
    <property type="entry name" value="TRANSPOSASE INSF FOR INSERTION SEQUENCE IS3B-RELATED"/>
    <property type="match status" value="1"/>
</dbReference>
<dbReference type="GO" id="GO:0015074">
    <property type="term" value="P:DNA integration"/>
    <property type="evidence" value="ECO:0007669"/>
    <property type="project" value="InterPro"/>
</dbReference>
<evidence type="ECO:0000313" key="4">
    <source>
        <dbReference type="Proteomes" id="UP000175973"/>
    </source>
</evidence>
<evidence type="ECO:0000259" key="2">
    <source>
        <dbReference type="PROSITE" id="PS50994"/>
    </source>
</evidence>
<organism evidence="3 4">
    <name type="scientific">Acetobacter ascendens</name>
    <dbReference type="NCBI Taxonomy" id="481146"/>
    <lineage>
        <taxon>Bacteria</taxon>
        <taxon>Pseudomonadati</taxon>
        <taxon>Pseudomonadota</taxon>
        <taxon>Alphaproteobacteria</taxon>
        <taxon>Acetobacterales</taxon>
        <taxon>Acetobacteraceae</taxon>
        <taxon>Acetobacter</taxon>
    </lineage>
</organism>
<dbReference type="Gene3D" id="3.30.420.10">
    <property type="entry name" value="Ribonuclease H-like superfamily/Ribonuclease H"/>
    <property type="match status" value="1"/>
</dbReference>
<reference evidence="4" key="1">
    <citation type="submission" date="2016-04" db="EMBL/GenBank/DDBJ databases">
        <authorList>
            <person name="Jeon C.O."/>
            <person name="Cho G.Y."/>
            <person name="Jeong H.I."/>
            <person name="Kim K.H."/>
        </authorList>
    </citation>
    <scope>NUCLEOTIDE SEQUENCE [LARGE SCALE GENOMIC DNA]</scope>
    <source>
        <strain evidence="4">LMG 1590</strain>
    </source>
</reference>
<dbReference type="EMBL" id="CP015164">
    <property type="protein sequence ID" value="AOW47113.1"/>
    <property type="molecule type" value="Genomic_DNA"/>
</dbReference>
<dbReference type="AlphaFoldDB" id="A0A1D8QXP8"/>
<dbReference type="GO" id="GO:0003676">
    <property type="term" value="F:nucleic acid binding"/>
    <property type="evidence" value="ECO:0007669"/>
    <property type="project" value="InterPro"/>
</dbReference>
<dbReference type="NCBIfam" id="NF033516">
    <property type="entry name" value="transpos_IS3"/>
    <property type="match status" value="1"/>
</dbReference>
<dbReference type="InterPro" id="IPR036397">
    <property type="entry name" value="RNaseH_sf"/>
</dbReference>
<protein>
    <submittedName>
        <fullName evidence="3">Integrase</fullName>
    </submittedName>
</protein>
<dbReference type="Pfam" id="PF13276">
    <property type="entry name" value="HTH_21"/>
    <property type="match status" value="1"/>
</dbReference>
<keyword evidence="4" id="KW-1185">Reference proteome</keyword>
<dbReference type="InterPro" id="IPR050900">
    <property type="entry name" value="Transposase_IS3/IS150/IS904"/>
</dbReference>
<dbReference type="Pfam" id="PF00665">
    <property type="entry name" value="rve"/>
    <property type="match status" value="1"/>
</dbReference>
<dbReference type="InterPro" id="IPR048020">
    <property type="entry name" value="Transpos_IS3"/>
</dbReference>
<gene>
    <name evidence="3" type="ORF">A4S02_10460</name>
</gene>
<dbReference type="InterPro" id="IPR012337">
    <property type="entry name" value="RNaseH-like_sf"/>
</dbReference>
<evidence type="ECO:0000313" key="3">
    <source>
        <dbReference type="EMBL" id="AOW47113.1"/>
    </source>
</evidence>